<evidence type="ECO:0000259" key="2">
    <source>
        <dbReference type="Pfam" id="PF13568"/>
    </source>
</evidence>
<organism evidence="3 4">
    <name type="scientific">Hufsiella ginkgonis</name>
    <dbReference type="NCBI Taxonomy" id="2695274"/>
    <lineage>
        <taxon>Bacteria</taxon>
        <taxon>Pseudomonadati</taxon>
        <taxon>Bacteroidota</taxon>
        <taxon>Sphingobacteriia</taxon>
        <taxon>Sphingobacteriales</taxon>
        <taxon>Sphingobacteriaceae</taxon>
        <taxon>Hufsiella</taxon>
    </lineage>
</organism>
<sequence>MLKKINVFIFAAGLLLASPCFAQKGGLHLGIKAGVNGNKIDGVAFKDGFTYSYLLGGLLQVPLSGKLGLQPEVLFVQSKTTASDDVSQPFDANDPANKHVKLDYLTIPILLSYGNNLKLQLGPQYSIAINKDNSLIQNGKEAFKSGDFSMAGGFQWKLPVLGLHVGGRYVVGLSELNDVSSGDKWKSQSIQVSTGFIF</sequence>
<dbReference type="AlphaFoldDB" id="A0A7K1XVW7"/>
<protein>
    <submittedName>
        <fullName evidence="3">Outer membrane beta-barrel protein</fullName>
    </submittedName>
</protein>
<gene>
    <name evidence="3" type="ORF">GS398_05100</name>
</gene>
<evidence type="ECO:0000256" key="1">
    <source>
        <dbReference type="SAM" id="SignalP"/>
    </source>
</evidence>
<keyword evidence="4" id="KW-1185">Reference proteome</keyword>
<dbReference type="RefSeq" id="WP_160905625.1">
    <property type="nucleotide sequence ID" value="NZ_WVHS01000001.1"/>
</dbReference>
<proteinExistence type="predicted"/>
<feature type="signal peptide" evidence="1">
    <location>
        <begin position="1"/>
        <end position="22"/>
    </location>
</feature>
<evidence type="ECO:0000313" key="4">
    <source>
        <dbReference type="Proteomes" id="UP000451233"/>
    </source>
</evidence>
<accession>A0A7K1XVW7</accession>
<reference evidence="3 4" key="1">
    <citation type="submission" date="2019-11" db="EMBL/GenBank/DDBJ databases">
        <title>Pedobacter sp. HMF7056 Genome sequencing and assembly.</title>
        <authorList>
            <person name="Kang H."/>
            <person name="Kim H."/>
            <person name="Joh K."/>
        </authorList>
    </citation>
    <scope>NUCLEOTIDE SEQUENCE [LARGE SCALE GENOMIC DNA]</scope>
    <source>
        <strain evidence="3 4">HMF7056</strain>
    </source>
</reference>
<dbReference type="Proteomes" id="UP000451233">
    <property type="component" value="Unassembled WGS sequence"/>
</dbReference>
<keyword evidence="1" id="KW-0732">Signal</keyword>
<comment type="caution">
    <text evidence="3">The sequence shown here is derived from an EMBL/GenBank/DDBJ whole genome shotgun (WGS) entry which is preliminary data.</text>
</comment>
<dbReference type="EMBL" id="WVHS01000001">
    <property type="protein sequence ID" value="MXV14666.1"/>
    <property type="molecule type" value="Genomic_DNA"/>
</dbReference>
<feature type="domain" description="Outer membrane protein beta-barrel" evidence="2">
    <location>
        <begin position="21"/>
        <end position="176"/>
    </location>
</feature>
<dbReference type="Pfam" id="PF13568">
    <property type="entry name" value="OMP_b-brl_2"/>
    <property type="match status" value="1"/>
</dbReference>
<dbReference type="InterPro" id="IPR025665">
    <property type="entry name" value="Beta-barrel_OMP_2"/>
</dbReference>
<name>A0A7K1XVW7_9SPHI</name>
<feature type="chain" id="PRO_5029730224" evidence="1">
    <location>
        <begin position="23"/>
        <end position="198"/>
    </location>
</feature>
<evidence type="ECO:0000313" key="3">
    <source>
        <dbReference type="EMBL" id="MXV14666.1"/>
    </source>
</evidence>